<dbReference type="Proteomes" id="UP000823749">
    <property type="component" value="Chromosome 1"/>
</dbReference>
<accession>A0AAV6LHH7</accession>
<name>A0AAV6LHH7_9ERIC</name>
<dbReference type="AlphaFoldDB" id="A0AAV6LHH7"/>
<protein>
    <submittedName>
        <fullName evidence="1">Uncharacterized protein</fullName>
    </submittedName>
</protein>
<comment type="caution">
    <text evidence="1">The sequence shown here is derived from an EMBL/GenBank/DDBJ whole genome shotgun (WGS) entry which is preliminary data.</text>
</comment>
<dbReference type="EMBL" id="JACTNZ010000001">
    <property type="protein sequence ID" value="KAG5564211.1"/>
    <property type="molecule type" value="Genomic_DNA"/>
</dbReference>
<organism evidence="1 2">
    <name type="scientific">Rhododendron griersonianum</name>
    <dbReference type="NCBI Taxonomy" id="479676"/>
    <lineage>
        <taxon>Eukaryota</taxon>
        <taxon>Viridiplantae</taxon>
        <taxon>Streptophyta</taxon>
        <taxon>Embryophyta</taxon>
        <taxon>Tracheophyta</taxon>
        <taxon>Spermatophyta</taxon>
        <taxon>Magnoliopsida</taxon>
        <taxon>eudicotyledons</taxon>
        <taxon>Gunneridae</taxon>
        <taxon>Pentapetalae</taxon>
        <taxon>asterids</taxon>
        <taxon>Ericales</taxon>
        <taxon>Ericaceae</taxon>
        <taxon>Ericoideae</taxon>
        <taxon>Rhodoreae</taxon>
        <taxon>Rhododendron</taxon>
    </lineage>
</organism>
<reference evidence="1" key="1">
    <citation type="submission" date="2020-08" db="EMBL/GenBank/DDBJ databases">
        <title>Plant Genome Project.</title>
        <authorList>
            <person name="Zhang R.-G."/>
        </authorList>
    </citation>
    <scope>NUCLEOTIDE SEQUENCE</scope>
    <source>
        <strain evidence="1">WSP0</strain>
        <tissue evidence="1">Leaf</tissue>
    </source>
</reference>
<keyword evidence="2" id="KW-1185">Reference proteome</keyword>
<evidence type="ECO:0000313" key="2">
    <source>
        <dbReference type="Proteomes" id="UP000823749"/>
    </source>
</evidence>
<proteinExistence type="predicted"/>
<gene>
    <name evidence="1" type="ORF">RHGRI_000417</name>
</gene>
<evidence type="ECO:0000313" key="1">
    <source>
        <dbReference type="EMBL" id="KAG5564211.1"/>
    </source>
</evidence>
<sequence>MGNRKSRPRCGMPPILPGPVDFLIGMAIKKLIEVNCRRIEQQNGNLYAMRLNCELPGRVTLKSFNNEDMSTEEAASKLLDGIPPEYADQLQIESGGASQALEH</sequence>